<feature type="transmembrane region" description="Helical" evidence="1">
    <location>
        <begin position="165"/>
        <end position="184"/>
    </location>
</feature>
<evidence type="ECO:0000313" key="2">
    <source>
        <dbReference type="EMBL" id="HIY74094.1"/>
    </source>
</evidence>
<keyword evidence="1" id="KW-0472">Membrane</keyword>
<feature type="transmembrane region" description="Helical" evidence="1">
    <location>
        <begin position="136"/>
        <end position="153"/>
    </location>
</feature>
<accession>A0A9D1Z4Z7</accession>
<evidence type="ECO:0000313" key="3">
    <source>
        <dbReference type="Proteomes" id="UP000886824"/>
    </source>
</evidence>
<evidence type="ECO:0000256" key="1">
    <source>
        <dbReference type="SAM" id="Phobius"/>
    </source>
</evidence>
<reference evidence="2" key="1">
    <citation type="journal article" date="2021" name="PeerJ">
        <title>Extensive microbial diversity within the chicken gut microbiome revealed by metagenomics and culture.</title>
        <authorList>
            <person name="Gilroy R."/>
            <person name="Ravi A."/>
            <person name="Getino M."/>
            <person name="Pursley I."/>
            <person name="Horton D.L."/>
            <person name="Alikhan N.F."/>
            <person name="Baker D."/>
            <person name="Gharbi K."/>
            <person name="Hall N."/>
            <person name="Watson M."/>
            <person name="Adriaenssens E.M."/>
            <person name="Foster-Nyarko E."/>
            <person name="Jarju S."/>
            <person name="Secka A."/>
            <person name="Antonio M."/>
            <person name="Oren A."/>
            <person name="Chaudhuri R.R."/>
            <person name="La Ragione R."/>
            <person name="Hildebrand F."/>
            <person name="Pallen M.J."/>
        </authorList>
    </citation>
    <scope>NUCLEOTIDE SEQUENCE</scope>
    <source>
        <strain evidence="2">CHK33-7979</strain>
    </source>
</reference>
<feature type="transmembrane region" description="Helical" evidence="1">
    <location>
        <begin position="48"/>
        <end position="70"/>
    </location>
</feature>
<feature type="transmembrane region" description="Helical" evidence="1">
    <location>
        <begin position="102"/>
        <end position="124"/>
    </location>
</feature>
<gene>
    <name evidence="2" type="ORF">H9826_09010</name>
</gene>
<comment type="caution">
    <text evidence="2">The sequence shown here is derived from an EMBL/GenBank/DDBJ whole genome shotgun (WGS) entry which is preliminary data.</text>
</comment>
<protein>
    <submittedName>
        <fullName evidence="2">ABC transporter permease</fullName>
    </submittedName>
</protein>
<organism evidence="2 3">
    <name type="scientific">Candidatus Intestinimonas merdavium</name>
    <dbReference type="NCBI Taxonomy" id="2838622"/>
    <lineage>
        <taxon>Bacteria</taxon>
        <taxon>Bacillati</taxon>
        <taxon>Bacillota</taxon>
        <taxon>Clostridia</taxon>
        <taxon>Eubacteriales</taxon>
        <taxon>Intestinimonas</taxon>
    </lineage>
</organism>
<keyword evidence="1" id="KW-0812">Transmembrane</keyword>
<keyword evidence="1" id="KW-1133">Transmembrane helix</keyword>
<dbReference type="Proteomes" id="UP000886824">
    <property type="component" value="Unassembled WGS sequence"/>
</dbReference>
<dbReference type="EMBL" id="DXCX01000093">
    <property type="protein sequence ID" value="HIY74094.1"/>
    <property type="molecule type" value="Genomic_DNA"/>
</dbReference>
<feature type="transmembrane region" description="Helical" evidence="1">
    <location>
        <begin position="16"/>
        <end position="36"/>
    </location>
</feature>
<feature type="transmembrane region" description="Helical" evidence="1">
    <location>
        <begin position="226"/>
        <end position="244"/>
    </location>
</feature>
<dbReference type="CDD" id="cd21809">
    <property type="entry name" value="ABC-2_lan_permease-like"/>
    <property type="match status" value="1"/>
</dbReference>
<sequence length="249" mass="28264">MKLLKLEFFKCRRRKILLVCAAVLAAELLWIVFSFLRQDAEDLIQGWMLMLYDLAMVDAIILPISVATIASRNCELEHKGTTLKLLETMATPGRLYGAKLTWGALVLAVLLIVRWALFMGVGILWQFPGEVPWERFGLFTLISWAVSMMVYAMQQGLSLRFQNQAAALVCGISGSFLGILSLLFPPALTRCVPWGYYGLLSLVGMNWDPDTRFTWFYWKWPASTDLVLLCLWAALFLLVGRALFVRKEV</sequence>
<dbReference type="Pfam" id="PF12730">
    <property type="entry name" value="ABC2_membrane_4"/>
    <property type="match status" value="1"/>
</dbReference>
<proteinExistence type="predicted"/>
<dbReference type="AlphaFoldDB" id="A0A9D1Z4Z7"/>
<reference evidence="2" key="2">
    <citation type="submission" date="2021-04" db="EMBL/GenBank/DDBJ databases">
        <authorList>
            <person name="Gilroy R."/>
        </authorList>
    </citation>
    <scope>NUCLEOTIDE SEQUENCE</scope>
    <source>
        <strain evidence="2">CHK33-7979</strain>
    </source>
</reference>
<name>A0A9D1Z4Z7_9FIRM</name>